<dbReference type="Gramene" id="ORUFI04G04220.1">
    <property type="protein sequence ID" value="ORUFI04G04220.1"/>
    <property type="gene ID" value="ORUFI04G04220"/>
</dbReference>
<keyword evidence="2" id="KW-1185">Reference proteome</keyword>
<organism evidence="1 2">
    <name type="scientific">Oryza rufipogon</name>
    <name type="common">Brownbeard rice</name>
    <name type="synonym">Asian wild rice</name>
    <dbReference type="NCBI Taxonomy" id="4529"/>
    <lineage>
        <taxon>Eukaryota</taxon>
        <taxon>Viridiplantae</taxon>
        <taxon>Streptophyta</taxon>
        <taxon>Embryophyta</taxon>
        <taxon>Tracheophyta</taxon>
        <taxon>Spermatophyta</taxon>
        <taxon>Magnoliopsida</taxon>
        <taxon>Liliopsida</taxon>
        <taxon>Poales</taxon>
        <taxon>Poaceae</taxon>
        <taxon>BOP clade</taxon>
        <taxon>Oryzoideae</taxon>
        <taxon>Oryzeae</taxon>
        <taxon>Oryzinae</taxon>
        <taxon>Oryza</taxon>
    </lineage>
</organism>
<dbReference type="HOGENOM" id="CLU_1646474_0_0_1"/>
<evidence type="ECO:0000313" key="1">
    <source>
        <dbReference type="EnsemblPlants" id="ORUFI04G04220.1"/>
    </source>
</evidence>
<dbReference type="EnsemblPlants" id="ORUFI04G04220.1">
    <property type="protein sequence ID" value="ORUFI04G04220.1"/>
    <property type="gene ID" value="ORUFI04G04220"/>
</dbReference>
<sequence length="161" mass="18180">MTKHPLGEVSDDNRWKPHLTESACPYAGYQYYYQRDDATDRLNKNATVQLVQYALMQEIKATVRAAERCQNKNSSIANWKSTYQVEYVPYLLAYLILEAICEAMDKVTNEFVHSSAACSPYSMMTTIITTTSVANSSSNSTVTHSSYILKCIFSPMKTLMA</sequence>
<dbReference type="Proteomes" id="UP000008022">
    <property type="component" value="Unassembled WGS sequence"/>
</dbReference>
<proteinExistence type="predicted"/>
<dbReference type="OMA" id="HLTESAC"/>
<name>A0A0E0P5N8_ORYRU</name>
<reference evidence="1" key="2">
    <citation type="submission" date="2015-06" db="UniProtKB">
        <authorList>
            <consortium name="EnsemblPlants"/>
        </authorList>
    </citation>
    <scope>IDENTIFICATION</scope>
</reference>
<reference evidence="2" key="1">
    <citation type="submission" date="2013-06" db="EMBL/GenBank/DDBJ databases">
        <authorList>
            <person name="Zhao Q."/>
        </authorList>
    </citation>
    <scope>NUCLEOTIDE SEQUENCE</scope>
    <source>
        <strain evidence="2">cv. W1943</strain>
    </source>
</reference>
<dbReference type="STRING" id="4529.A0A0E0P5N8"/>
<evidence type="ECO:0000313" key="2">
    <source>
        <dbReference type="Proteomes" id="UP000008022"/>
    </source>
</evidence>
<accession>A0A0E0P5N8</accession>
<protein>
    <submittedName>
        <fullName evidence="1">Uncharacterized protein</fullName>
    </submittedName>
</protein>
<dbReference type="AlphaFoldDB" id="A0A0E0P5N8"/>